<feature type="signal peptide" evidence="6">
    <location>
        <begin position="1"/>
        <end position="21"/>
    </location>
</feature>
<dbReference type="InterPro" id="IPR036179">
    <property type="entry name" value="Ig-like_dom_sf"/>
</dbReference>
<evidence type="ECO:0000256" key="2">
    <source>
        <dbReference type="ARBA" id="ARBA00023157"/>
    </source>
</evidence>
<reference evidence="8 9" key="1">
    <citation type="submission" date="2024-05" db="EMBL/GenBank/DDBJ databases">
        <title>A high-quality chromosomal-level genome assembly of Topmouth culter (Culter alburnus).</title>
        <authorList>
            <person name="Zhao H."/>
        </authorList>
    </citation>
    <scope>NUCLEOTIDE SEQUENCE [LARGE SCALE GENOMIC DNA]</scope>
    <source>
        <strain evidence="8">CATC2023</strain>
        <tissue evidence="8">Muscle</tissue>
    </source>
</reference>
<sequence>MDFSNFWVPLLILAALGCCSQDSMLLSDKIKGIIGKNVTFKTTITSTTDFLSITWHFNKDKVVPIITFIPSTNTKNINEKYASRISYNTTTFELQLGPLMKEDEGEYILSTVNLNADQLTGQIHLEVLEPVTDVKISSNLPEAIEFNSTVILTCTAKGSFTYRWLNGSDPLVADGTHTKLNPPIGNELTITEVRRTDLRGPIVCIAENALESGRSAPFNLTVSYGPEKIAVTQTPTDSFLKKGSNLTLSCSADSDPPAQLRWMFNGAELLQNAIVTIPNLEEKHSGNYSCVAYNAKTNRNIVSTVASVTVLEALSGTNISSSTSLLISGNSTVNLTCSAAVGKAESVEWLKGSTPLTPSPRVIFSADKKSLTIVQVGKEDAGEYKCQMKNKVNIDEASYKMVINYGPENVKLDGKKDVKFEEDVKISCSAESVPPSTYTWKLNNTVMNFSQAIYVIEKAKVTDSGTYTCKAINPITKMEKEMTFKLAVTEVGAVDEGLSGGAIAGIVIAVLVAVIIIACIIKRKRKSGTE</sequence>
<dbReference type="InterPro" id="IPR003598">
    <property type="entry name" value="Ig_sub2"/>
</dbReference>
<dbReference type="SUPFAM" id="SSF48726">
    <property type="entry name" value="Immunoglobulin"/>
    <property type="match status" value="5"/>
</dbReference>
<keyword evidence="9" id="KW-1185">Reference proteome</keyword>
<dbReference type="InterPro" id="IPR052598">
    <property type="entry name" value="IgSF_CEA-related"/>
</dbReference>
<dbReference type="SMART" id="SM00408">
    <property type="entry name" value="IGc2"/>
    <property type="match status" value="4"/>
</dbReference>
<gene>
    <name evidence="8" type="ORF">ABG768_012210</name>
</gene>
<dbReference type="InterPro" id="IPR007110">
    <property type="entry name" value="Ig-like_dom"/>
</dbReference>
<dbReference type="InterPro" id="IPR003599">
    <property type="entry name" value="Ig_sub"/>
</dbReference>
<keyword evidence="5" id="KW-0812">Transmembrane</keyword>
<evidence type="ECO:0000256" key="3">
    <source>
        <dbReference type="ARBA" id="ARBA00023180"/>
    </source>
</evidence>
<feature type="chain" id="PRO_5043340536" description="Ig-like domain-containing protein" evidence="6">
    <location>
        <begin position="22"/>
        <end position="530"/>
    </location>
</feature>
<dbReference type="EMBL" id="JAWDJR010000019">
    <property type="protein sequence ID" value="KAK9958028.1"/>
    <property type="molecule type" value="Genomic_DNA"/>
</dbReference>
<evidence type="ECO:0000256" key="4">
    <source>
        <dbReference type="ARBA" id="ARBA00023319"/>
    </source>
</evidence>
<keyword evidence="4" id="KW-0393">Immunoglobulin domain</keyword>
<dbReference type="SMART" id="SM00409">
    <property type="entry name" value="IG"/>
    <property type="match status" value="5"/>
</dbReference>
<comment type="caution">
    <text evidence="8">The sequence shown here is derived from an EMBL/GenBank/DDBJ whole genome shotgun (WGS) entry which is preliminary data.</text>
</comment>
<evidence type="ECO:0000256" key="1">
    <source>
        <dbReference type="ARBA" id="ARBA00022729"/>
    </source>
</evidence>
<keyword evidence="3" id="KW-0325">Glycoprotein</keyword>
<evidence type="ECO:0000259" key="7">
    <source>
        <dbReference type="PROSITE" id="PS50835"/>
    </source>
</evidence>
<feature type="transmembrane region" description="Helical" evidence="5">
    <location>
        <begin position="498"/>
        <end position="521"/>
    </location>
</feature>
<evidence type="ECO:0000313" key="8">
    <source>
        <dbReference type="EMBL" id="KAK9958028.1"/>
    </source>
</evidence>
<feature type="domain" description="Ig-like" evidence="7">
    <location>
        <begin position="312"/>
        <end position="404"/>
    </location>
</feature>
<organism evidence="8 9">
    <name type="scientific">Culter alburnus</name>
    <name type="common">Topmouth culter</name>
    <dbReference type="NCBI Taxonomy" id="194366"/>
    <lineage>
        <taxon>Eukaryota</taxon>
        <taxon>Metazoa</taxon>
        <taxon>Chordata</taxon>
        <taxon>Craniata</taxon>
        <taxon>Vertebrata</taxon>
        <taxon>Euteleostomi</taxon>
        <taxon>Actinopterygii</taxon>
        <taxon>Neopterygii</taxon>
        <taxon>Teleostei</taxon>
        <taxon>Ostariophysi</taxon>
        <taxon>Cypriniformes</taxon>
        <taxon>Xenocyprididae</taxon>
        <taxon>Xenocypridinae</taxon>
        <taxon>Culter</taxon>
    </lineage>
</organism>
<evidence type="ECO:0000313" key="9">
    <source>
        <dbReference type="Proteomes" id="UP001479290"/>
    </source>
</evidence>
<dbReference type="InterPro" id="IPR013098">
    <property type="entry name" value="Ig_I-set"/>
</dbReference>
<name>A0AAW1ZB59_CULAL</name>
<feature type="domain" description="Ig-like" evidence="7">
    <location>
        <begin position="226"/>
        <end position="309"/>
    </location>
</feature>
<dbReference type="PANTHER" id="PTHR44337:SF17">
    <property type="entry name" value="CARCINOEMBRYONIC ANTIGEN-RELATED CELL ADHESION MOLECULE 5 ISOFORM X1"/>
    <property type="match status" value="1"/>
</dbReference>
<keyword evidence="5" id="KW-0472">Membrane</keyword>
<dbReference type="InterPro" id="IPR013783">
    <property type="entry name" value="Ig-like_fold"/>
</dbReference>
<keyword evidence="1 6" id="KW-0732">Signal</keyword>
<dbReference type="Pfam" id="PF07679">
    <property type="entry name" value="I-set"/>
    <property type="match status" value="1"/>
</dbReference>
<evidence type="ECO:0000256" key="6">
    <source>
        <dbReference type="SAM" id="SignalP"/>
    </source>
</evidence>
<feature type="domain" description="Ig-like" evidence="7">
    <location>
        <begin position="407"/>
        <end position="483"/>
    </location>
</feature>
<protein>
    <recommendedName>
        <fullName evidence="7">Ig-like domain-containing protein</fullName>
    </recommendedName>
</protein>
<evidence type="ECO:0000256" key="5">
    <source>
        <dbReference type="SAM" id="Phobius"/>
    </source>
</evidence>
<keyword evidence="5" id="KW-1133">Transmembrane helix</keyword>
<dbReference type="Pfam" id="PF13895">
    <property type="entry name" value="Ig_2"/>
    <property type="match status" value="2"/>
</dbReference>
<keyword evidence="2" id="KW-1015">Disulfide bond</keyword>
<dbReference type="AlphaFoldDB" id="A0AAW1ZB59"/>
<dbReference type="Gene3D" id="2.60.40.10">
    <property type="entry name" value="Immunoglobulins"/>
    <property type="match status" value="5"/>
</dbReference>
<proteinExistence type="predicted"/>
<accession>A0AAW1ZB59</accession>
<dbReference type="PANTHER" id="PTHR44337">
    <property type="entry name" value="CARCINOEMBRYONIC ANTIGEN-RELATED CELL ADHESION MOLECULE 8"/>
    <property type="match status" value="1"/>
</dbReference>
<dbReference type="PROSITE" id="PS50835">
    <property type="entry name" value="IG_LIKE"/>
    <property type="match status" value="3"/>
</dbReference>
<dbReference type="Proteomes" id="UP001479290">
    <property type="component" value="Unassembled WGS sequence"/>
</dbReference>